<dbReference type="PANTHER" id="PTHR34582:SF6">
    <property type="entry name" value="UPF0702 TRANSMEMBRANE PROTEIN YCAP"/>
    <property type="match status" value="1"/>
</dbReference>
<sequence length="148" mass="16446">METVLRGFAVYLFLLLVIRLSGRRAMSEMTTFDFVLVLIIAETTQQALLGDDFSITNSFVLILSLLVIDVLFSQVKARSPRAAAWIDGVPTVLVSRGQPNWSAIRKARVGVDDILEAAREQQGLERLDQVKFAIIEVGGDISIVPWEQ</sequence>
<evidence type="ECO:0000256" key="4">
    <source>
        <dbReference type="ARBA" id="ARBA00022692"/>
    </source>
</evidence>
<evidence type="ECO:0000256" key="1">
    <source>
        <dbReference type="ARBA" id="ARBA00004651"/>
    </source>
</evidence>
<dbReference type="PANTHER" id="PTHR34582">
    <property type="entry name" value="UPF0702 TRANSMEMBRANE PROTEIN YCAP"/>
    <property type="match status" value="1"/>
</dbReference>
<dbReference type="OrthoDB" id="9793799at2"/>
<keyword evidence="4 7" id="KW-0812">Transmembrane</keyword>
<evidence type="ECO:0000259" key="9">
    <source>
        <dbReference type="Pfam" id="PF20730"/>
    </source>
</evidence>
<evidence type="ECO:0000256" key="2">
    <source>
        <dbReference type="ARBA" id="ARBA00006448"/>
    </source>
</evidence>
<comment type="caution">
    <text evidence="10">The sequence shown here is derived from an EMBL/GenBank/DDBJ whole genome shotgun (WGS) entry which is preliminary data.</text>
</comment>
<proteinExistence type="inferred from homology"/>
<dbReference type="InterPro" id="IPR048454">
    <property type="entry name" value="YetF_N"/>
</dbReference>
<evidence type="ECO:0000256" key="6">
    <source>
        <dbReference type="ARBA" id="ARBA00023136"/>
    </source>
</evidence>
<comment type="similarity">
    <text evidence="2">Belongs to the UPF0702 family.</text>
</comment>
<dbReference type="Gene3D" id="3.30.240.20">
    <property type="entry name" value="bsu07140 like domains"/>
    <property type="match status" value="1"/>
</dbReference>
<organism evidence="10 11">
    <name type="scientific">Methylobrevis pamukkalensis</name>
    <dbReference type="NCBI Taxonomy" id="1439726"/>
    <lineage>
        <taxon>Bacteria</taxon>
        <taxon>Pseudomonadati</taxon>
        <taxon>Pseudomonadota</taxon>
        <taxon>Alphaproteobacteria</taxon>
        <taxon>Hyphomicrobiales</taxon>
        <taxon>Pleomorphomonadaceae</taxon>
        <taxon>Methylobrevis</taxon>
    </lineage>
</organism>
<protein>
    <recommendedName>
        <fullName evidence="12">DUF421 domain-containing protein</fullName>
    </recommendedName>
</protein>
<evidence type="ECO:0000313" key="11">
    <source>
        <dbReference type="Proteomes" id="UP000094622"/>
    </source>
</evidence>
<dbReference type="AlphaFoldDB" id="A0A1E3H2R6"/>
<accession>A0A1E3H2R6</accession>
<dbReference type="GO" id="GO:0005886">
    <property type="term" value="C:plasma membrane"/>
    <property type="evidence" value="ECO:0007669"/>
    <property type="project" value="UniProtKB-SubCell"/>
</dbReference>
<dbReference type="Proteomes" id="UP000094622">
    <property type="component" value="Unassembled WGS sequence"/>
</dbReference>
<feature type="domain" description="YetF-like N-terminal transmembrane" evidence="9">
    <location>
        <begin position="12"/>
        <end position="68"/>
    </location>
</feature>
<evidence type="ECO:0000256" key="7">
    <source>
        <dbReference type="SAM" id="Phobius"/>
    </source>
</evidence>
<evidence type="ECO:0008006" key="12">
    <source>
        <dbReference type="Google" id="ProtNLM"/>
    </source>
</evidence>
<keyword evidence="11" id="KW-1185">Reference proteome</keyword>
<dbReference type="InterPro" id="IPR023090">
    <property type="entry name" value="UPF0702_alpha/beta_dom_sf"/>
</dbReference>
<dbReference type="Pfam" id="PF04239">
    <property type="entry name" value="DUF421"/>
    <property type="match status" value="1"/>
</dbReference>
<feature type="domain" description="YetF C-terminal" evidence="8">
    <location>
        <begin position="79"/>
        <end position="145"/>
    </location>
</feature>
<keyword evidence="6 7" id="KW-0472">Membrane</keyword>
<dbReference type="Pfam" id="PF20730">
    <property type="entry name" value="YetF_N"/>
    <property type="match status" value="1"/>
</dbReference>
<evidence type="ECO:0000259" key="8">
    <source>
        <dbReference type="Pfam" id="PF04239"/>
    </source>
</evidence>
<dbReference type="InterPro" id="IPR007353">
    <property type="entry name" value="DUF421"/>
</dbReference>
<keyword evidence="3" id="KW-1003">Cell membrane</keyword>
<evidence type="ECO:0000256" key="5">
    <source>
        <dbReference type="ARBA" id="ARBA00022989"/>
    </source>
</evidence>
<evidence type="ECO:0000256" key="3">
    <source>
        <dbReference type="ARBA" id="ARBA00022475"/>
    </source>
</evidence>
<reference evidence="10 11" key="1">
    <citation type="submission" date="2016-07" db="EMBL/GenBank/DDBJ databases">
        <title>Draft Genome Sequence of Methylobrevis pamukkalensis PK2.</title>
        <authorList>
            <person name="Vasilenko O.V."/>
            <person name="Doronina N.V."/>
            <person name="Shmareva M.N."/>
            <person name="Tarlachkov S.V."/>
            <person name="Mustakhimov I."/>
            <person name="Trotsenko Y.A."/>
        </authorList>
    </citation>
    <scope>NUCLEOTIDE SEQUENCE [LARGE SCALE GENOMIC DNA]</scope>
    <source>
        <strain evidence="10 11">PK2</strain>
    </source>
</reference>
<keyword evidence="5 7" id="KW-1133">Transmembrane helix</keyword>
<feature type="transmembrane region" description="Helical" evidence="7">
    <location>
        <begin position="6"/>
        <end position="22"/>
    </location>
</feature>
<name>A0A1E3H2R6_9HYPH</name>
<evidence type="ECO:0000313" key="10">
    <source>
        <dbReference type="EMBL" id="ODN70106.1"/>
    </source>
</evidence>
<dbReference type="RefSeq" id="WP_069307162.1">
    <property type="nucleotide sequence ID" value="NZ_MCRJ01000062.1"/>
</dbReference>
<feature type="transmembrane region" description="Helical" evidence="7">
    <location>
        <begin position="54"/>
        <end position="72"/>
    </location>
</feature>
<comment type="subcellular location">
    <subcellularLocation>
        <location evidence="1">Cell membrane</location>
        <topology evidence="1">Multi-pass membrane protein</topology>
    </subcellularLocation>
</comment>
<dbReference type="EMBL" id="MCRJ01000062">
    <property type="protein sequence ID" value="ODN70106.1"/>
    <property type="molecule type" value="Genomic_DNA"/>
</dbReference>
<gene>
    <name evidence="10" type="ORF">A6302_02585</name>
</gene>